<dbReference type="PANTHER" id="PTHR43046:SF2">
    <property type="entry name" value="8-OXO-DGTP DIPHOSPHATASE-RELATED"/>
    <property type="match status" value="1"/>
</dbReference>
<dbReference type="GO" id="GO:0016787">
    <property type="term" value="F:hydrolase activity"/>
    <property type="evidence" value="ECO:0007669"/>
    <property type="project" value="UniProtKB-KW"/>
</dbReference>
<evidence type="ECO:0000259" key="3">
    <source>
        <dbReference type="PROSITE" id="PS51462"/>
    </source>
</evidence>
<feature type="domain" description="Nudix hydrolase" evidence="3">
    <location>
        <begin position="19"/>
        <end position="146"/>
    </location>
</feature>
<sequence>MQNNLNIKNSSSGVNHALNTIPTAGLLVIEDNKLLLAYSKNKKAWYLPGGKLDHTETPMQSLIREIEEELGVLLSARELEYFYHITAPAFGEKAGTMMEQDCFIGPANRNYQPTSEIGAIRYFSLAEYKEQSPVVPGVIMAFEKLTSQGLIR</sequence>
<dbReference type="RefSeq" id="WP_091401301.1">
    <property type="nucleotide sequence ID" value="NZ_FNQY01000036.1"/>
</dbReference>
<proteinExistence type="predicted"/>
<dbReference type="Proteomes" id="UP000199041">
    <property type="component" value="Unassembled WGS sequence"/>
</dbReference>
<accession>A0A1H4CT15</accession>
<dbReference type="PANTHER" id="PTHR43046">
    <property type="entry name" value="GDP-MANNOSE MANNOSYL HYDROLASE"/>
    <property type="match status" value="1"/>
</dbReference>
<dbReference type="STRING" id="551991.SAMN05192529_13616"/>
<dbReference type="OrthoDB" id="3532303at2"/>
<keyword evidence="2" id="KW-0378">Hydrolase</keyword>
<dbReference type="PROSITE" id="PS51462">
    <property type="entry name" value="NUDIX"/>
    <property type="match status" value="1"/>
</dbReference>
<evidence type="ECO:0000256" key="1">
    <source>
        <dbReference type="ARBA" id="ARBA00001946"/>
    </source>
</evidence>
<dbReference type="Pfam" id="PF00293">
    <property type="entry name" value="NUDIX"/>
    <property type="match status" value="1"/>
</dbReference>
<evidence type="ECO:0000256" key="2">
    <source>
        <dbReference type="ARBA" id="ARBA00022801"/>
    </source>
</evidence>
<organism evidence="4 5">
    <name type="scientific">Arachidicoccus rhizosphaerae</name>
    <dbReference type="NCBI Taxonomy" id="551991"/>
    <lineage>
        <taxon>Bacteria</taxon>
        <taxon>Pseudomonadati</taxon>
        <taxon>Bacteroidota</taxon>
        <taxon>Chitinophagia</taxon>
        <taxon>Chitinophagales</taxon>
        <taxon>Chitinophagaceae</taxon>
        <taxon>Arachidicoccus</taxon>
    </lineage>
</organism>
<evidence type="ECO:0000313" key="4">
    <source>
        <dbReference type="EMBL" id="SEA63583.1"/>
    </source>
</evidence>
<dbReference type="Gene3D" id="3.90.79.10">
    <property type="entry name" value="Nucleoside Triphosphate Pyrophosphohydrolase"/>
    <property type="match status" value="1"/>
</dbReference>
<comment type="cofactor">
    <cofactor evidence="1">
        <name>Mg(2+)</name>
        <dbReference type="ChEBI" id="CHEBI:18420"/>
    </cofactor>
</comment>
<dbReference type="SUPFAM" id="SSF55811">
    <property type="entry name" value="Nudix"/>
    <property type="match status" value="1"/>
</dbReference>
<name>A0A1H4CT15_9BACT</name>
<dbReference type="CDD" id="cd04690">
    <property type="entry name" value="NUDIX_Hydrolase"/>
    <property type="match status" value="1"/>
</dbReference>
<gene>
    <name evidence="4" type="ORF">SAMN05192529_13616</name>
</gene>
<reference evidence="4 5" key="1">
    <citation type="submission" date="2016-10" db="EMBL/GenBank/DDBJ databases">
        <authorList>
            <person name="de Groot N.N."/>
        </authorList>
    </citation>
    <scope>NUCLEOTIDE SEQUENCE [LARGE SCALE GENOMIC DNA]</scope>
    <source>
        <strain evidence="4 5">Vu-144</strain>
    </source>
</reference>
<dbReference type="InterPro" id="IPR015797">
    <property type="entry name" value="NUDIX_hydrolase-like_dom_sf"/>
</dbReference>
<keyword evidence="5" id="KW-1185">Reference proteome</keyword>
<dbReference type="AlphaFoldDB" id="A0A1H4CT15"/>
<dbReference type="InterPro" id="IPR000086">
    <property type="entry name" value="NUDIX_hydrolase_dom"/>
</dbReference>
<protein>
    <submittedName>
        <fullName evidence="4">NUDIX domain-containing protein</fullName>
    </submittedName>
</protein>
<dbReference type="EMBL" id="FNQY01000036">
    <property type="protein sequence ID" value="SEA63583.1"/>
    <property type="molecule type" value="Genomic_DNA"/>
</dbReference>
<evidence type="ECO:0000313" key="5">
    <source>
        <dbReference type="Proteomes" id="UP000199041"/>
    </source>
</evidence>